<evidence type="ECO:0000256" key="1">
    <source>
        <dbReference type="SAM" id="Phobius"/>
    </source>
</evidence>
<keyword evidence="1" id="KW-0812">Transmembrane</keyword>
<evidence type="ECO:0000313" key="3">
    <source>
        <dbReference type="Proteomes" id="UP000594637"/>
    </source>
</evidence>
<protein>
    <recommendedName>
        <fullName evidence="4">Major facilitator superfamily (MFS) profile domain-containing protein</fullName>
    </recommendedName>
</protein>
<dbReference type="KEGG" id="arep:ID810_03540"/>
<name>A0A7T0LLL0_9ACTO</name>
<dbReference type="InterPro" id="IPR036259">
    <property type="entry name" value="MFS_trans_sf"/>
</dbReference>
<evidence type="ECO:0008006" key="4">
    <source>
        <dbReference type="Google" id="ProtNLM"/>
    </source>
</evidence>
<dbReference type="Gene3D" id="1.20.1250.20">
    <property type="entry name" value="MFS general substrate transporter like domains"/>
    <property type="match status" value="1"/>
</dbReference>
<sequence length="122" mass="12689">MSTGLVFLVVLSLAPTLWLMATATFCVGLANGLVAPGYSAGGSLAVRAEEQAAVAGVLSASASVTWIFAPVMATALYGWHPDVPFALALAVLSLSAATAWFSPALRSQHRQGKEDQEYFSSK</sequence>
<feature type="transmembrane region" description="Helical" evidence="1">
    <location>
        <begin position="6"/>
        <end position="31"/>
    </location>
</feature>
<dbReference type="Proteomes" id="UP000594637">
    <property type="component" value="Chromosome"/>
</dbReference>
<organism evidence="2 3">
    <name type="scientific">Actinomyces respiraculi</name>
    <dbReference type="NCBI Taxonomy" id="2744574"/>
    <lineage>
        <taxon>Bacteria</taxon>
        <taxon>Bacillati</taxon>
        <taxon>Actinomycetota</taxon>
        <taxon>Actinomycetes</taxon>
        <taxon>Actinomycetales</taxon>
        <taxon>Actinomycetaceae</taxon>
        <taxon>Actinomyces</taxon>
    </lineage>
</organism>
<accession>A0A7T0LLL0</accession>
<feature type="transmembrane region" description="Helical" evidence="1">
    <location>
        <begin position="52"/>
        <end position="79"/>
    </location>
</feature>
<gene>
    <name evidence="2" type="ORF">ID810_03540</name>
</gene>
<reference evidence="2 3" key="1">
    <citation type="submission" date="2020-11" db="EMBL/GenBank/DDBJ databases">
        <title>Actinomyces sp. ZJ750.</title>
        <authorList>
            <person name="Zhou J."/>
        </authorList>
    </citation>
    <scope>NUCLEOTIDE SEQUENCE [LARGE SCALE GENOMIC DNA]</scope>
    <source>
        <strain evidence="2 3">ZJ750</strain>
    </source>
</reference>
<evidence type="ECO:0000313" key="2">
    <source>
        <dbReference type="EMBL" id="QPL06029.1"/>
    </source>
</evidence>
<keyword evidence="1" id="KW-1133">Transmembrane helix</keyword>
<dbReference type="SUPFAM" id="SSF103473">
    <property type="entry name" value="MFS general substrate transporter"/>
    <property type="match status" value="1"/>
</dbReference>
<keyword evidence="1" id="KW-0472">Membrane</keyword>
<feature type="transmembrane region" description="Helical" evidence="1">
    <location>
        <begin position="85"/>
        <end position="105"/>
    </location>
</feature>
<dbReference type="EMBL" id="CP063989">
    <property type="protein sequence ID" value="QPL06029.1"/>
    <property type="molecule type" value="Genomic_DNA"/>
</dbReference>
<keyword evidence="3" id="KW-1185">Reference proteome</keyword>
<dbReference type="AlphaFoldDB" id="A0A7T0LLL0"/>
<proteinExistence type="predicted"/>